<accession>A0ABT8YXS5</accession>
<evidence type="ECO:0000313" key="3">
    <source>
        <dbReference type="Proteomes" id="UP001175147"/>
    </source>
</evidence>
<feature type="domain" description="BFD-like [2Fe-2S]-binding" evidence="1">
    <location>
        <begin position="10"/>
        <end position="59"/>
    </location>
</feature>
<evidence type="ECO:0000313" key="2">
    <source>
        <dbReference type="EMBL" id="MDO7020653.1"/>
    </source>
</evidence>
<dbReference type="InterPro" id="IPR007419">
    <property type="entry name" value="BFD-like_2Fe2S-bd_dom"/>
</dbReference>
<comment type="caution">
    <text evidence="2">The sequence shown here is derived from an EMBL/GenBank/DDBJ whole genome shotgun (WGS) entry which is preliminary data.</text>
</comment>
<dbReference type="InterPro" id="IPR041854">
    <property type="entry name" value="BFD-like_2Fe2S-bd_dom_sf"/>
</dbReference>
<dbReference type="Gene3D" id="1.10.10.1100">
    <property type="entry name" value="BFD-like [2Fe-2S]-binding domain"/>
    <property type="match status" value="1"/>
</dbReference>
<evidence type="ECO:0000259" key="1">
    <source>
        <dbReference type="Pfam" id="PF04324"/>
    </source>
</evidence>
<dbReference type="RefSeq" id="WP_300757201.1">
    <property type="nucleotide sequence ID" value="NZ_CALXOU010000072.1"/>
</dbReference>
<name>A0ABT8YXS5_9SPIR</name>
<organism evidence="2 3">
    <name type="scientific">Brachyspira innocens</name>
    <dbReference type="NCBI Taxonomy" id="13264"/>
    <lineage>
        <taxon>Bacteria</taxon>
        <taxon>Pseudomonadati</taxon>
        <taxon>Spirochaetota</taxon>
        <taxon>Spirochaetia</taxon>
        <taxon>Brachyspirales</taxon>
        <taxon>Brachyspiraceae</taxon>
        <taxon>Brachyspira</taxon>
    </lineage>
</organism>
<reference evidence="2" key="1">
    <citation type="submission" date="2023-07" db="EMBL/GenBank/DDBJ databases">
        <title>Mucosal microbiota of week-old chicken and adult hens.</title>
        <authorList>
            <person name="Volf J."/>
            <person name="Karasova D."/>
            <person name="Crhanova M."/>
            <person name="Faldynova M."/>
            <person name="Prikrylova H."/>
            <person name="Zeman M."/>
            <person name="Babak V."/>
            <person name="Rajova J."/>
            <person name="Rychlik I."/>
        </authorList>
    </citation>
    <scope>NUCLEOTIDE SEQUENCE</scope>
    <source>
        <strain evidence="2">ET902</strain>
    </source>
</reference>
<proteinExistence type="predicted"/>
<sequence>MFQKNINSTLCFCKNIKYKEVIEAIKEKELTTLEEVMHCTKAGITCWSCRGDIKDLLAEYKETGDIKIDE</sequence>
<protein>
    <submittedName>
        <fullName evidence="2">(2Fe-2S)-binding protein</fullName>
    </submittedName>
</protein>
<dbReference type="Pfam" id="PF04324">
    <property type="entry name" value="Fer2_BFD"/>
    <property type="match status" value="1"/>
</dbReference>
<dbReference type="EMBL" id="JAUPBM010000087">
    <property type="protein sequence ID" value="MDO7020653.1"/>
    <property type="molecule type" value="Genomic_DNA"/>
</dbReference>
<dbReference type="Proteomes" id="UP001175147">
    <property type="component" value="Unassembled WGS sequence"/>
</dbReference>
<gene>
    <name evidence="2" type="ORF">Q5M86_07695</name>
</gene>
<keyword evidence="3" id="KW-1185">Reference proteome</keyword>